<sequence length="52" mass="6249">MGRNGQCIWLPWKTEKKRYRVDSKPFLRTRVFSTLATAGKKKPKLTKRIWKI</sequence>
<evidence type="ECO:0000313" key="2">
    <source>
        <dbReference type="Proteomes" id="UP000028999"/>
    </source>
</evidence>
<dbReference type="Proteomes" id="UP000028999">
    <property type="component" value="Unassembled WGS sequence"/>
</dbReference>
<dbReference type="Gramene" id="CDY20368">
    <property type="protein sequence ID" value="CDY20368"/>
    <property type="gene ID" value="GSBRNA2T00012385001"/>
</dbReference>
<organism evidence="1 2">
    <name type="scientific">Brassica napus</name>
    <name type="common">Rape</name>
    <dbReference type="NCBI Taxonomy" id="3708"/>
    <lineage>
        <taxon>Eukaryota</taxon>
        <taxon>Viridiplantae</taxon>
        <taxon>Streptophyta</taxon>
        <taxon>Embryophyta</taxon>
        <taxon>Tracheophyta</taxon>
        <taxon>Spermatophyta</taxon>
        <taxon>Magnoliopsida</taxon>
        <taxon>eudicotyledons</taxon>
        <taxon>Gunneridae</taxon>
        <taxon>Pentapetalae</taxon>
        <taxon>rosids</taxon>
        <taxon>malvids</taxon>
        <taxon>Brassicales</taxon>
        <taxon>Brassicaceae</taxon>
        <taxon>Brassiceae</taxon>
        <taxon>Brassica</taxon>
    </lineage>
</organism>
<evidence type="ECO:0000313" key="1">
    <source>
        <dbReference type="EMBL" id="CDY20368.1"/>
    </source>
</evidence>
<reference evidence="1 2" key="1">
    <citation type="journal article" date="2014" name="Science">
        <title>Plant genetics. Early allopolyploid evolution in the post-Neolithic Brassica napus oilseed genome.</title>
        <authorList>
            <person name="Chalhoub B."/>
            <person name="Denoeud F."/>
            <person name="Liu S."/>
            <person name="Parkin I.A."/>
            <person name="Tang H."/>
            <person name="Wang X."/>
            <person name="Chiquet J."/>
            <person name="Belcram H."/>
            <person name="Tong C."/>
            <person name="Samans B."/>
            <person name="Correa M."/>
            <person name="Da Silva C."/>
            <person name="Just J."/>
            <person name="Falentin C."/>
            <person name="Koh C.S."/>
            <person name="Le Clainche I."/>
            <person name="Bernard M."/>
            <person name="Bento P."/>
            <person name="Noel B."/>
            <person name="Labadie K."/>
            <person name="Alberti A."/>
            <person name="Charles M."/>
            <person name="Arnaud D."/>
            <person name="Guo H."/>
            <person name="Daviaud C."/>
            <person name="Alamery S."/>
            <person name="Jabbari K."/>
            <person name="Zhao M."/>
            <person name="Edger P.P."/>
            <person name="Chelaifa H."/>
            <person name="Tack D."/>
            <person name="Lassalle G."/>
            <person name="Mestiri I."/>
            <person name="Schnel N."/>
            <person name="Le Paslier M.C."/>
            <person name="Fan G."/>
            <person name="Renault V."/>
            <person name="Bayer P.E."/>
            <person name="Golicz A.A."/>
            <person name="Manoli S."/>
            <person name="Lee T.H."/>
            <person name="Thi V.H."/>
            <person name="Chalabi S."/>
            <person name="Hu Q."/>
            <person name="Fan C."/>
            <person name="Tollenaere R."/>
            <person name="Lu Y."/>
            <person name="Battail C."/>
            <person name="Shen J."/>
            <person name="Sidebottom C.H."/>
            <person name="Wang X."/>
            <person name="Canaguier A."/>
            <person name="Chauveau A."/>
            <person name="Berard A."/>
            <person name="Deniot G."/>
            <person name="Guan M."/>
            <person name="Liu Z."/>
            <person name="Sun F."/>
            <person name="Lim Y.P."/>
            <person name="Lyons E."/>
            <person name="Town C.D."/>
            <person name="Bancroft I."/>
            <person name="Wang X."/>
            <person name="Meng J."/>
            <person name="Ma J."/>
            <person name="Pires J.C."/>
            <person name="King G.J."/>
            <person name="Brunel D."/>
            <person name="Delourme R."/>
            <person name="Renard M."/>
            <person name="Aury J.M."/>
            <person name="Adams K.L."/>
            <person name="Batley J."/>
            <person name="Snowdon R.J."/>
            <person name="Tost J."/>
            <person name="Edwards D."/>
            <person name="Zhou Y."/>
            <person name="Hua W."/>
            <person name="Sharpe A.G."/>
            <person name="Paterson A.H."/>
            <person name="Guan C."/>
            <person name="Wincker P."/>
        </authorList>
    </citation>
    <scope>NUCLEOTIDE SEQUENCE [LARGE SCALE GENOMIC DNA]</scope>
    <source>
        <strain evidence="2">cv. Darmor-bzh</strain>
    </source>
</reference>
<dbReference type="EMBL" id="LK032107">
    <property type="protein sequence ID" value="CDY20368.1"/>
    <property type="molecule type" value="Genomic_DNA"/>
</dbReference>
<dbReference type="AlphaFoldDB" id="A0A078G6W0"/>
<dbReference type="PaxDb" id="3708-A0A078G6W0"/>
<accession>A0A078G6W0</accession>
<gene>
    <name evidence="1" type="primary">BnaC02g24480D</name>
    <name evidence="1" type="ORF">GSBRNA2T00012385001</name>
</gene>
<proteinExistence type="predicted"/>
<keyword evidence="2" id="KW-1185">Reference proteome</keyword>
<name>A0A078G6W0_BRANA</name>
<protein>
    <submittedName>
        <fullName evidence="1">BnaC02g24480D protein</fullName>
    </submittedName>
</protein>